<dbReference type="InterPro" id="IPR013763">
    <property type="entry name" value="Cyclin-like_dom"/>
</dbReference>
<keyword evidence="16" id="KW-1185">Reference proteome</keyword>
<evidence type="ECO:0000256" key="5">
    <source>
        <dbReference type="ARBA" id="ARBA00022553"/>
    </source>
</evidence>
<dbReference type="Pfam" id="PF00134">
    <property type="entry name" value="Cyclin_N"/>
    <property type="match status" value="1"/>
</dbReference>
<keyword evidence="4" id="KW-0963">Cytoplasm</keyword>
<comment type="subcellular location">
    <subcellularLocation>
        <location evidence="2">Cytoplasm</location>
    </subcellularLocation>
    <subcellularLocation>
        <location evidence="1">Nucleus</location>
    </subcellularLocation>
</comment>
<keyword evidence="9" id="KW-0539">Nucleus</keyword>
<evidence type="ECO:0000259" key="13">
    <source>
        <dbReference type="SMART" id="SM00385"/>
    </source>
</evidence>
<dbReference type="Proteomes" id="UP000694388">
    <property type="component" value="Unplaced"/>
</dbReference>
<dbReference type="GO" id="GO:0005634">
    <property type="term" value="C:nucleus"/>
    <property type="evidence" value="ECO:0007669"/>
    <property type="project" value="UniProtKB-SubCell"/>
</dbReference>
<dbReference type="PANTHER" id="PTHR10177">
    <property type="entry name" value="CYCLINS"/>
    <property type="match status" value="1"/>
</dbReference>
<evidence type="ECO:0000256" key="3">
    <source>
        <dbReference type="ARBA" id="ARBA00009065"/>
    </source>
</evidence>
<keyword evidence="10" id="KW-0131">Cell cycle</keyword>
<evidence type="ECO:0000256" key="8">
    <source>
        <dbReference type="ARBA" id="ARBA00023127"/>
    </source>
</evidence>
<evidence type="ECO:0000256" key="2">
    <source>
        <dbReference type="ARBA" id="ARBA00004496"/>
    </source>
</evidence>
<dbReference type="SMART" id="SM01332">
    <property type="entry name" value="Cyclin_C"/>
    <property type="match status" value="1"/>
</dbReference>
<feature type="domain" description="Cyclin C-terminal" evidence="14">
    <location>
        <begin position="153"/>
        <end position="271"/>
    </location>
</feature>
<dbReference type="InterPro" id="IPR048258">
    <property type="entry name" value="Cyclins_cyclin-box"/>
</dbReference>
<evidence type="ECO:0000313" key="16">
    <source>
        <dbReference type="Proteomes" id="UP000694388"/>
    </source>
</evidence>
<dbReference type="CDD" id="cd20515">
    <property type="entry name" value="CYCLIN_CCND_rpt1"/>
    <property type="match status" value="1"/>
</dbReference>
<evidence type="ECO:0000256" key="10">
    <source>
        <dbReference type="ARBA" id="ARBA00023306"/>
    </source>
</evidence>
<keyword evidence="6" id="KW-0132">Cell division</keyword>
<comment type="similarity">
    <text evidence="3">Belongs to the cyclin family. Cyclin D subfamily.</text>
</comment>
<reference evidence="15" key="2">
    <citation type="submission" date="2025-09" db="UniProtKB">
        <authorList>
            <consortium name="Ensembl"/>
        </authorList>
    </citation>
    <scope>IDENTIFICATION</scope>
</reference>
<evidence type="ECO:0008006" key="17">
    <source>
        <dbReference type="Google" id="ProtNLM"/>
    </source>
</evidence>
<dbReference type="InterPro" id="IPR004367">
    <property type="entry name" value="Cyclin_C-dom"/>
</dbReference>
<keyword evidence="5" id="KW-0597">Phosphoprotein</keyword>
<dbReference type="GeneTree" id="ENSGT00940000155180"/>
<dbReference type="Gene3D" id="1.10.472.10">
    <property type="entry name" value="Cyclin-like"/>
    <property type="match status" value="2"/>
</dbReference>
<reference evidence="15" key="1">
    <citation type="submission" date="2025-08" db="UniProtKB">
        <authorList>
            <consortium name="Ensembl"/>
        </authorList>
    </citation>
    <scope>IDENTIFICATION</scope>
</reference>
<dbReference type="Ensembl" id="ENSEBUT00000009126.1">
    <property type="protein sequence ID" value="ENSEBUP00000008619.1"/>
    <property type="gene ID" value="ENSEBUG00000005576.1"/>
</dbReference>
<evidence type="ECO:0000256" key="6">
    <source>
        <dbReference type="ARBA" id="ARBA00022618"/>
    </source>
</evidence>
<dbReference type="FunFam" id="1.10.472.10:FF:000120">
    <property type="entry name" value="G1/S-specific cyclin-D1"/>
    <property type="match status" value="1"/>
</dbReference>
<evidence type="ECO:0000259" key="14">
    <source>
        <dbReference type="SMART" id="SM01332"/>
    </source>
</evidence>
<organism evidence="15 16">
    <name type="scientific">Eptatretus burgeri</name>
    <name type="common">Inshore hagfish</name>
    <dbReference type="NCBI Taxonomy" id="7764"/>
    <lineage>
        <taxon>Eukaryota</taxon>
        <taxon>Metazoa</taxon>
        <taxon>Chordata</taxon>
        <taxon>Craniata</taxon>
        <taxon>Vertebrata</taxon>
        <taxon>Cyclostomata</taxon>
        <taxon>Myxini</taxon>
        <taxon>Myxiniformes</taxon>
        <taxon>Myxinidae</taxon>
        <taxon>Eptatretinae</taxon>
        <taxon>Eptatretus</taxon>
    </lineage>
</organism>
<dbReference type="SUPFAM" id="SSF47954">
    <property type="entry name" value="Cyclin-like"/>
    <property type="match status" value="2"/>
</dbReference>
<accession>A0A8C4Q1J8</accession>
<dbReference type="InterPro" id="IPR039361">
    <property type="entry name" value="Cyclin"/>
</dbReference>
<proteinExistence type="inferred from homology"/>
<evidence type="ECO:0000256" key="7">
    <source>
        <dbReference type="ARBA" id="ARBA00022843"/>
    </source>
</evidence>
<evidence type="ECO:0000256" key="12">
    <source>
        <dbReference type="SAM" id="MobiDB-lite"/>
    </source>
</evidence>
<dbReference type="Pfam" id="PF02984">
    <property type="entry name" value="Cyclin_C"/>
    <property type="match status" value="1"/>
</dbReference>
<evidence type="ECO:0000256" key="11">
    <source>
        <dbReference type="RuleBase" id="RU000383"/>
    </source>
</evidence>
<dbReference type="OMA" id="CLEMDTN"/>
<dbReference type="AlphaFoldDB" id="A0A8C4Q1J8"/>
<keyword evidence="7" id="KW-0832">Ubl conjugation</keyword>
<name>A0A8C4Q1J8_EPTBU</name>
<keyword evidence="8 11" id="KW-0195">Cyclin</keyword>
<evidence type="ECO:0000313" key="15">
    <source>
        <dbReference type="Ensembl" id="ENSEBUP00000008619.1"/>
    </source>
</evidence>
<evidence type="ECO:0000256" key="1">
    <source>
        <dbReference type="ARBA" id="ARBA00004123"/>
    </source>
</evidence>
<dbReference type="SMART" id="SM00385">
    <property type="entry name" value="CYCLIN"/>
    <property type="match status" value="1"/>
</dbReference>
<protein>
    <recommendedName>
        <fullName evidence="17">Cyclin D2</fullName>
    </recommendedName>
</protein>
<sequence>MELLCVEGPSVRAARDRSLLEDPRVLLQLLALEERYLPRTSYFKCVQKDIKPYMRRILADWMLEVCEDECCEVEVFTLAINYLDRFLATVPSNRNWLQLLGATCMFLASKLRDSSPLTANKLCVYTDNSIKIKELLNMELVVLGRLKWDLAAVTPNDFLEHILFRLPLPSVELPRILKHAQTFVTLAATDFNFAMFPPSMIAAGSLAAAIQGLQLQQQTRPGITSLVENIAKITSCDPDCLRECQEQIEDLLKNSLHPYQPMVPSENLEDPEQAGTPTDVCDVVL</sequence>
<dbReference type="InterPro" id="IPR036915">
    <property type="entry name" value="Cyclin-like_sf"/>
</dbReference>
<dbReference type="InterPro" id="IPR006671">
    <property type="entry name" value="Cyclin_N"/>
</dbReference>
<dbReference type="PROSITE" id="PS00292">
    <property type="entry name" value="CYCLINS"/>
    <property type="match status" value="1"/>
</dbReference>
<dbReference type="GO" id="GO:0005737">
    <property type="term" value="C:cytoplasm"/>
    <property type="evidence" value="ECO:0007669"/>
    <property type="project" value="UniProtKB-SubCell"/>
</dbReference>
<evidence type="ECO:0000256" key="9">
    <source>
        <dbReference type="ARBA" id="ARBA00023242"/>
    </source>
</evidence>
<evidence type="ECO:0000256" key="4">
    <source>
        <dbReference type="ARBA" id="ARBA00022490"/>
    </source>
</evidence>
<feature type="domain" description="Cyclin-like" evidence="13">
    <location>
        <begin position="60"/>
        <end position="144"/>
    </location>
</feature>
<feature type="region of interest" description="Disordered" evidence="12">
    <location>
        <begin position="259"/>
        <end position="279"/>
    </location>
</feature>
<dbReference type="GO" id="GO:0051301">
    <property type="term" value="P:cell division"/>
    <property type="evidence" value="ECO:0007669"/>
    <property type="project" value="UniProtKB-KW"/>
</dbReference>